<dbReference type="EMBL" id="KV441005">
    <property type="protein sequence ID" value="OAD66222.1"/>
    <property type="molecule type" value="Genomic_DNA"/>
</dbReference>
<proteinExistence type="predicted"/>
<keyword evidence="2" id="KW-1185">Reference proteome</keyword>
<dbReference type="VEuPathDB" id="FungiDB:PHYBLDRAFT_152795"/>
<dbReference type="GeneID" id="28993903"/>
<dbReference type="PANTHER" id="PTHR31569:SF4">
    <property type="entry name" value="SWIM-TYPE DOMAIN-CONTAINING PROTEIN"/>
    <property type="match status" value="1"/>
</dbReference>
<organism evidence="1 2">
    <name type="scientific">Phycomyces blakesleeanus (strain ATCC 8743b / DSM 1359 / FGSC 10004 / NBRC 33097 / NRRL 1555)</name>
    <dbReference type="NCBI Taxonomy" id="763407"/>
    <lineage>
        <taxon>Eukaryota</taxon>
        <taxon>Fungi</taxon>
        <taxon>Fungi incertae sedis</taxon>
        <taxon>Mucoromycota</taxon>
        <taxon>Mucoromycotina</taxon>
        <taxon>Mucoromycetes</taxon>
        <taxon>Mucorales</taxon>
        <taxon>Phycomycetaceae</taxon>
        <taxon>Phycomyces</taxon>
    </lineage>
</organism>
<dbReference type="PANTHER" id="PTHR31569">
    <property type="entry name" value="SWIM-TYPE DOMAIN-CONTAINING PROTEIN"/>
    <property type="match status" value="1"/>
</dbReference>
<dbReference type="STRING" id="763407.A0A162T4I1"/>
<protein>
    <recommendedName>
        <fullName evidence="3">MULE transposase domain-containing protein</fullName>
    </recommendedName>
</protein>
<dbReference type="OrthoDB" id="159395at2759"/>
<name>A0A162T4I1_PHYB8</name>
<evidence type="ECO:0000313" key="2">
    <source>
        <dbReference type="Proteomes" id="UP000077315"/>
    </source>
</evidence>
<reference evidence="2" key="1">
    <citation type="submission" date="2015-06" db="EMBL/GenBank/DDBJ databases">
        <title>Expansion of signal transduction pathways in fungi by whole-genome duplication.</title>
        <authorList>
            <consortium name="DOE Joint Genome Institute"/>
            <person name="Corrochano L.M."/>
            <person name="Kuo A."/>
            <person name="Marcet-Houben M."/>
            <person name="Polaino S."/>
            <person name="Salamov A."/>
            <person name="Villalobos J.M."/>
            <person name="Alvarez M.I."/>
            <person name="Avalos J."/>
            <person name="Benito E.P."/>
            <person name="Benoit I."/>
            <person name="Burger G."/>
            <person name="Camino L.P."/>
            <person name="Canovas D."/>
            <person name="Cerda-Olmedo E."/>
            <person name="Cheng J.-F."/>
            <person name="Dominguez A."/>
            <person name="Elias M."/>
            <person name="Eslava A.P."/>
            <person name="Glaser F."/>
            <person name="Grimwood J."/>
            <person name="Gutierrez G."/>
            <person name="Heitman J."/>
            <person name="Henrissat B."/>
            <person name="Iturriaga E.A."/>
            <person name="Lang B.F."/>
            <person name="Lavin J.L."/>
            <person name="Lee S."/>
            <person name="Li W."/>
            <person name="Lindquist E."/>
            <person name="Lopez-Garcia S."/>
            <person name="Luque E.M."/>
            <person name="Marcos A.T."/>
            <person name="Martin J."/>
            <person name="McCluskey K."/>
            <person name="Medina H.R."/>
            <person name="Miralles-Duran A."/>
            <person name="Miyazaki A."/>
            <person name="Munoz-Torres E."/>
            <person name="Oguiza J.A."/>
            <person name="Ohm R."/>
            <person name="Olmedo M."/>
            <person name="Orejas M."/>
            <person name="Ortiz-Castellanos L."/>
            <person name="Pisabarro A.G."/>
            <person name="Rodriguez-Romero J."/>
            <person name="Ruiz-Herrera J."/>
            <person name="Ruiz-Vazquez R."/>
            <person name="Sanz C."/>
            <person name="Schackwitz W."/>
            <person name="Schmutz J."/>
            <person name="Shahriari M."/>
            <person name="Shelest E."/>
            <person name="Silva-Franco F."/>
            <person name="Soanes D."/>
            <person name="Syed K."/>
            <person name="Tagua V.G."/>
            <person name="Talbot N.J."/>
            <person name="Thon M."/>
            <person name="De vries R.P."/>
            <person name="Wiebenga A."/>
            <person name="Yadav J.S."/>
            <person name="Braun E.L."/>
            <person name="Baker S."/>
            <person name="Garre V."/>
            <person name="Horwitz B."/>
            <person name="Torres-Martinez S."/>
            <person name="Idnurm A."/>
            <person name="Herrera-Estrella A."/>
            <person name="Gabaldon T."/>
            <person name="Grigoriev I.V."/>
        </authorList>
    </citation>
    <scope>NUCLEOTIDE SEQUENCE [LARGE SCALE GENOMIC DNA]</scope>
    <source>
        <strain evidence="2">NRRL 1555(-)</strain>
    </source>
</reference>
<dbReference type="AlphaFoldDB" id="A0A162T4I1"/>
<dbReference type="InterPro" id="IPR052579">
    <property type="entry name" value="Zinc_finger_SWIM"/>
</dbReference>
<dbReference type="RefSeq" id="XP_018284262.1">
    <property type="nucleotide sequence ID" value="XM_018432997.1"/>
</dbReference>
<gene>
    <name evidence="1" type="ORF">PHYBLDRAFT_152795</name>
</gene>
<sequence length="531" mass="61272">MANPKVTETFADKEKLTVWFENSAKRHSNWNVTNTHFSQATNTISPKDVASTVYFVCDYQGFLKKAKVQETAGKLKAKRVHTESIKDGCKAKIIKKTLHDGSVQVDYLWQHATHQPEKVQEMVQSRLPSEVKQWIVSHVDNNMDWKAIKTLLQINPHFPISLRINYYDVQNVINVHLNNLSRGNAIDKTSLEQWIEFLEKEKNYLVHIVFHEVVKSNVTNKGVPVCFFVTNAEFITILSQWLNWVKSNCSLHVKRVMTGCSPVEISALEEVFGQSFQILLCHWHIKRAWEMHIKKDIKITGATHKSKREQDAVRVAFNLLMHARSKEAFNQQYKEFVSRFAGHAKFVAYFATHWHAKYARFHMNNLIESYHHILKAYYLGRSRNFRDNRLVYMLSQVVEHDYRQEGLKIMSTSVAPLLTILFGTSSWSKRKYCQSALVQTLIICLSIAQNQEVQVVGQSEGSAMAQNRLRALEFVERYNSLINKITQAFSERNAVVRDTASGMDITSQILEDCLSSLKESGGAPQQKYRKQ</sequence>
<accession>A0A162T4I1</accession>
<evidence type="ECO:0000313" key="1">
    <source>
        <dbReference type="EMBL" id="OAD66222.1"/>
    </source>
</evidence>
<dbReference type="InParanoid" id="A0A162T4I1"/>
<dbReference type="Proteomes" id="UP000077315">
    <property type="component" value="Unassembled WGS sequence"/>
</dbReference>
<evidence type="ECO:0008006" key="3">
    <source>
        <dbReference type="Google" id="ProtNLM"/>
    </source>
</evidence>